<organism evidence="1 2">
    <name type="scientific">Aphis craccivora</name>
    <name type="common">Cowpea aphid</name>
    <dbReference type="NCBI Taxonomy" id="307492"/>
    <lineage>
        <taxon>Eukaryota</taxon>
        <taxon>Metazoa</taxon>
        <taxon>Ecdysozoa</taxon>
        <taxon>Arthropoda</taxon>
        <taxon>Hexapoda</taxon>
        <taxon>Insecta</taxon>
        <taxon>Pterygota</taxon>
        <taxon>Neoptera</taxon>
        <taxon>Paraneoptera</taxon>
        <taxon>Hemiptera</taxon>
        <taxon>Sternorrhyncha</taxon>
        <taxon>Aphidomorpha</taxon>
        <taxon>Aphidoidea</taxon>
        <taxon>Aphididae</taxon>
        <taxon>Aphidini</taxon>
        <taxon>Aphis</taxon>
        <taxon>Aphis</taxon>
    </lineage>
</organism>
<accession>A0A6G0VZK2</accession>
<dbReference type="AlphaFoldDB" id="A0A6G0VZK2"/>
<reference evidence="1 2" key="1">
    <citation type="submission" date="2019-08" db="EMBL/GenBank/DDBJ databases">
        <title>Whole genome of Aphis craccivora.</title>
        <authorList>
            <person name="Voronova N.V."/>
            <person name="Shulinski R.S."/>
            <person name="Bandarenka Y.V."/>
            <person name="Zhorov D.G."/>
            <person name="Warner D."/>
        </authorList>
    </citation>
    <scope>NUCLEOTIDE SEQUENCE [LARGE SCALE GENOMIC DNA]</scope>
    <source>
        <strain evidence="1">180601</strain>
        <tissue evidence="1">Whole Body</tissue>
    </source>
</reference>
<comment type="caution">
    <text evidence="1">The sequence shown here is derived from an EMBL/GenBank/DDBJ whole genome shotgun (WGS) entry which is preliminary data.</text>
</comment>
<protein>
    <submittedName>
        <fullName evidence="1">Uncharacterized protein</fullName>
    </submittedName>
</protein>
<dbReference type="EMBL" id="VUJU01010050">
    <property type="protein sequence ID" value="KAF0716096.1"/>
    <property type="molecule type" value="Genomic_DNA"/>
</dbReference>
<dbReference type="OrthoDB" id="10031901at2759"/>
<keyword evidence="2" id="KW-1185">Reference proteome</keyword>
<dbReference type="Proteomes" id="UP000478052">
    <property type="component" value="Unassembled WGS sequence"/>
</dbReference>
<evidence type="ECO:0000313" key="1">
    <source>
        <dbReference type="EMBL" id="KAF0716096.1"/>
    </source>
</evidence>
<gene>
    <name evidence="1" type="ORF">FWK35_00030817</name>
</gene>
<proteinExistence type="predicted"/>
<evidence type="ECO:0000313" key="2">
    <source>
        <dbReference type="Proteomes" id="UP000478052"/>
    </source>
</evidence>
<name>A0A6G0VZK2_APHCR</name>
<sequence length="98" mass="11210">MSVTYSEAGEEGCGMRDAGCGGIWMRFLNQLKHTTGQYIIKEYASRHAMWPYAIRTGCRINTNMKLEAMHRVFKDIYMKGSKGKRLDTLIAILLKMSQ</sequence>